<dbReference type="Proteomes" id="UP000076218">
    <property type="component" value="Unassembled WGS sequence"/>
</dbReference>
<dbReference type="PANTHER" id="PTHR34822">
    <property type="entry name" value="GRPB DOMAIN PROTEIN (AFU_ORTHOLOGUE AFUA_1G01530)"/>
    <property type="match status" value="1"/>
</dbReference>
<evidence type="ECO:0000313" key="2">
    <source>
        <dbReference type="Proteomes" id="UP000076218"/>
    </source>
</evidence>
<dbReference type="Pfam" id="PF04229">
    <property type="entry name" value="GrpB"/>
    <property type="match status" value="1"/>
</dbReference>
<dbReference type="AlphaFoldDB" id="A0A154V4S0"/>
<accession>A0A154V4S0</accession>
<gene>
    <name evidence="1" type="ORF">AWH51_03340</name>
</gene>
<comment type="caution">
    <text evidence="1">The sequence shown here is derived from an EMBL/GenBank/DDBJ whole genome shotgun (WGS) entry which is preliminary data.</text>
</comment>
<proteinExistence type="predicted"/>
<dbReference type="PANTHER" id="PTHR34822:SF1">
    <property type="entry name" value="GRPB FAMILY PROTEIN"/>
    <property type="match status" value="1"/>
</dbReference>
<reference evidence="1 2" key="1">
    <citation type="submission" date="2016-01" db="EMBL/GenBank/DDBJ databases">
        <title>Draft genome sequence of Clavibacter michiganensis subsp. tessellarius DOAB 609.</title>
        <authorList>
            <person name="Tambong J.T."/>
        </authorList>
    </citation>
    <scope>NUCLEOTIDE SEQUENCE [LARGE SCALE GENOMIC DNA]</scope>
    <source>
        <strain evidence="1 2">DOAB 609</strain>
    </source>
</reference>
<dbReference type="Gene3D" id="3.30.460.10">
    <property type="entry name" value="Beta Polymerase, domain 2"/>
    <property type="match status" value="1"/>
</dbReference>
<protein>
    <recommendedName>
        <fullName evidence="3">GrpB family protein</fullName>
    </recommendedName>
</protein>
<dbReference type="EMBL" id="LQXA01000007">
    <property type="protein sequence ID" value="KZC96317.1"/>
    <property type="molecule type" value="Genomic_DNA"/>
</dbReference>
<evidence type="ECO:0008006" key="3">
    <source>
        <dbReference type="Google" id="ProtNLM"/>
    </source>
</evidence>
<name>A0A154V4S0_9MICO</name>
<dbReference type="STRING" id="31965.AWH51_03340"/>
<sequence>MGAMIRLEEHDPAWAEAFRAEAERIRGAAGDALTAVEHIGSTAVPGLRAKPVLDLAAAAAPGVDPFGLDPELHPLGYAQHRTGPRNHGVHVRMAGGVRTHILHVFAAETWATCPQRLLRDRLLRDPDARRRYDALKARLAATAEDGLAYTAGKTALVEELVNAERADRGLPPVRVGDK</sequence>
<evidence type="ECO:0000313" key="1">
    <source>
        <dbReference type="EMBL" id="KZC96317.1"/>
    </source>
</evidence>
<dbReference type="InterPro" id="IPR043519">
    <property type="entry name" value="NT_sf"/>
</dbReference>
<dbReference type="InterPro" id="IPR007344">
    <property type="entry name" value="GrpB/CoaE"/>
</dbReference>
<dbReference type="SUPFAM" id="SSF81301">
    <property type="entry name" value="Nucleotidyltransferase"/>
    <property type="match status" value="1"/>
</dbReference>
<organism evidence="1 2">
    <name type="scientific">Clavibacter tessellarius</name>
    <dbReference type="NCBI Taxonomy" id="31965"/>
    <lineage>
        <taxon>Bacteria</taxon>
        <taxon>Bacillati</taxon>
        <taxon>Actinomycetota</taxon>
        <taxon>Actinomycetes</taxon>
        <taxon>Micrococcales</taxon>
        <taxon>Microbacteriaceae</taxon>
        <taxon>Clavibacter</taxon>
    </lineage>
</organism>